<evidence type="ECO:0000256" key="7">
    <source>
        <dbReference type="ARBA" id="ARBA00023082"/>
    </source>
</evidence>
<dbReference type="PROSITE" id="PS50044">
    <property type="entry name" value="SIGMA54_3"/>
    <property type="match status" value="1"/>
</dbReference>
<dbReference type="Proteomes" id="UP000227088">
    <property type="component" value="Unassembled WGS sequence"/>
</dbReference>
<evidence type="ECO:0000313" key="15">
    <source>
        <dbReference type="Proteomes" id="UP000227088"/>
    </source>
</evidence>
<dbReference type="NCBIfam" id="NF004595">
    <property type="entry name" value="PRK05932.1-2"/>
    <property type="match status" value="1"/>
</dbReference>
<keyword evidence="3 10" id="KW-0240">DNA-directed RNA polymerase</keyword>
<dbReference type="PROSITE" id="PS00718">
    <property type="entry name" value="SIGMA54_2"/>
    <property type="match status" value="1"/>
</dbReference>
<dbReference type="Gene3D" id="1.10.10.1330">
    <property type="entry name" value="RNA polymerase sigma-54 factor, core-binding domain"/>
    <property type="match status" value="1"/>
</dbReference>
<evidence type="ECO:0000256" key="6">
    <source>
        <dbReference type="ARBA" id="ARBA00023015"/>
    </source>
</evidence>
<dbReference type="NCBIfam" id="TIGR02395">
    <property type="entry name" value="rpoN_sigma"/>
    <property type="match status" value="1"/>
</dbReference>
<keyword evidence="8 10" id="KW-0238">DNA-binding</keyword>
<gene>
    <name evidence="14" type="ORF">A9R00_01540</name>
</gene>
<evidence type="ECO:0000259" key="12">
    <source>
        <dbReference type="Pfam" id="PF04552"/>
    </source>
</evidence>
<accession>A0A1Y5HVH9</accession>
<dbReference type="Gene3D" id="1.10.10.60">
    <property type="entry name" value="Homeodomain-like"/>
    <property type="match status" value="1"/>
</dbReference>
<comment type="function">
    <text evidence="10">Sigma factors are initiation factors that promote the attachment of RNA polymerase to specific initiation sites and are then released.</text>
</comment>
<evidence type="ECO:0000256" key="5">
    <source>
        <dbReference type="ARBA" id="ARBA00022695"/>
    </source>
</evidence>
<evidence type="ECO:0000256" key="8">
    <source>
        <dbReference type="ARBA" id="ARBA00023125"/>
    </source>
</evidence>
<dbReference type="PIRSF" id="PIRSF000774">
    <property type="entry name" value="RpoN"/>
    <property type="match status" value="1"/>
</dbReference>
<dbReference type="GO" id="GO:0000428">
    <property type="term" value="C:DNA-directed RNA polymerase complex"/>
    <property type="evidence" value="ECO:0007669"/>
    <property type="project" value="UniProtKB-KW"/>
</dbReference>
<keyword evidence="9 10" id="KW-0804">Transcription</keyword>
<dbReference type="InterPro" id="IPR000394">
    <property type="entry name" value="RNA_pol_sigma_54"/>
</dbReference>
<evidence type="ECO:0000256" key="4">
    <source>
        <dbReference type="ARBA" id="ARBA00022679"/>
    </source>
</evidence>
<dbReference type="InterPro" id="IPR038709">
    <property type="entry name" value="RpoN_core-bd_sf"/>
</dbReference>
<keyword evidence="7 10" id="KW-0731">Sigma factor</keyword>
<evidence type="ECO:0000256" key="3">
    <source>
        <dbReference type="ARBA" id="ARBA00022478"/>
    </source>
</evidence>
<reference evidence="15" key="1">
    <citation type="journal article" date="2017" name="Proc. Natl. Acad. Sci. U.S.A.">
        <title>Simulation of Deepwater Horizon oil plume reveals substrate specialization within a complex community of hydrocarbon degraders.</title>
        <authorList>
            <person name="Hu P."/>
            <person name="Dubinsky E.A."/>
            <person name="Probst A.J."/>
            <person name="Wang J."/>
            <person name="Sieber C.M.K."/>
            <person name="Tom L.M."/>
            <person name="Gardinali P."/>
            <person name="Banfield J.F."/>
            <person name="Atlas R.M."/>
            <person name="Andersen G.L."/>
        </authorList>
    </citation>
    <scope>NUCLEOTIDE SEQUENCE [LARGE SCALE GENOMIC DNA]</scope>
</reference>
<comment type="similarity">
    <text evidence="1 10">Belongs to the sigma-54 factor family.</text>
</comment>
<feature type="compositionally biased region" description="Low complexity" evidence="11">
    <location>
        <begin position="78"/>
        <end position="93"/>
    </location>
</feature>
<evidence type="ECO:0000256" key="1">
    <source>
        <dbReference type="ARBA" id="ARBA00008798"/>
    </source>
</evidence>
<dbReference type="GO" id="GO:0003677">
    <property type="term" value="F:DNA binding"/>
    <property type="evidence" value="ECO:0007669"/>
    <property type="project" value="UniProtKB-KW"/>
</dbReference>
<evidence type="ECO:0000256" key="10">
    <source>
        <dbReference type="PIRNR" id="PIRNR000774"/>
    </source>
</evidence>
<evidence type="ECO:0000256" key="11">
    <source>
        <dbReference type="SAM" id="MobiDB-lite"/>
    </source>
</evidence>
<evidence type="ECO:0000256" key="9">
    <source>
        <dbReference type="ARBA" id="ARBA00023163"/>
    </source>
</evidence>
<proteinExistence type="inferred from homology"/>
<evidence type="ECO:0000259" key="13">
    <source>
        <dbReference type="Pfam" id="PF04963"/>
    </source>
</evidence>
<dbReference type="PANTHER" id="PTHR32248">
    <property type="entry name" value="RNA POLYMERASE SIGMA-54 FACTOR"/>
    <property type="match status" value="1"/>
</dbReference>
<dbReference type="PRINTS" id="PR00045">
    <property type="entry name" value="SIGMA54FCT"/>
</dbReference>
<keyword evidence="6 10" id="KW-0805">Transcription regulation</keyword>
<dbReference type="Pfam" id="PF00309">
    <property type="entry name" value="Sigma54_AID"/>
    <property type="match status" value="1"/>
</dbReference>
<dbReference type="GO" id="GO:0016987">
    <property type="term" value="F:sigma factor activity"/>
    <property type="evidence" value="ECO:0007669"/>
    <property type="project" value="UniProtKB-KW"/>
</dbReference>
<dbReference type="InterPro" id="IPR007046">
    <property type="entry name" value="RNA_pol_sigma_54_core-bd"/>
</dbReference>
<comment type="caution">
    <text evidence="14">The sequence shown here is derived from an EMBL/GenBank/DDBJ whole genome shotgun (WGS) entry which is preliminary data.</text>
</comment>
<dbReference type="AlphaFoldDB" id="A0A1Y5HVH9"/>
<feature type="region of interest" description="Disordered" evidence="11">
    <location>
        <begin position="49"/>
        <end position="150"/>
    </location>
</feature>
<organism evidence="14 15">
    <name type="scientific">Oleispira antarctica</name>
    <dbReference type="NCBI Taxonomy" id="188908"/>
    <lineage>
        <taxon>Bacteria</taxon>
        <taxon>Pseudomonadati</taxon>
        <taxon>Pseudomonadota</taxon>
        <taxon>Gammaproteobacteria</taxon>
        <taxon>Oceanospirillales</taxon>
        <taxon>Oceanospirillaceae</taxon>
        <taxon>Oleispira</taxon>
    </lineage>
</organism>
<feature type="domain" description="RNA polymerase sigma factor 54 core-binding" evidence="13">
    <location>
        <begin position="148"/>
        <end position="338"/>
    </location>
</feature>
<dbReference type="GO" id="GO:0016779">
    <property type="term" value="F:nucleotidyltransferase activity"/>
    <property type="evidence" value="ECO:0007669"/>
    <property type="project" value="UniProtKB-KW"/>
</dbReference>
<dbReference type="GO" id="GO:0006352">
    <property type="term" value="P:DNA-templated transcription initiation"/>
    <property type="evidence" value="ECO:0007669"/>
    <property type="project" value="InterPro"/>
</dbReference>
<feature type="compositionally biased region" description="Basic and acidic residues" evidence="11">
    <location>
        <begin position="52"/>
        <end position="68"/>
    </location>
</feature>
<dbReference type="PANTHER" id="PTHR32248:SF4">
    <property type="entry name" value="RNA POLYMERASE SIGMA-54 FACTOR"/>
    <property type="match status" value="1"/>
</dbReference>
<evidence type="ECO:0000256" key="2">
    <source>
        <dbReference type="ARBA" id="ARBA00019942"/>
    </source>
</evidence>
<dbReference type="Pfam" id="PF04552">
    <property type="entry name" value="Sigma54_DBD"/>
    <property type="match status" value="1"/>
</dbReference>
<protein>
    <recommendedName>
        <fullName evidence="2 10">RNA polymerase sigma-54 factor</fullName>
    </recommendedName>
</protein>
<dbReference type="GO" id="GO:0001216">
    <property type="term" value="F:DNA-binding transcription activator activity"/>
    <property type="evidence" value="ECO:0007669"/>
    <property type="project" value="InterPro"/>
</dbReference>
<dbReference type="EMBL" id="MABE01000091">
    <property type="protein sequence ID" value="OUS41316.1"/>
    <property type="molecule type" value="Genomic_DNA"/>
</dbReference>
<dbReference type="InterPro" id="IPR007634">
    <property type="entry name" value="RNA_pol_sigma_54_DNA-bd"/>
</dbReference>
<dbReference type="Pfam" id="PF04963">
    <property type="entry name" value="Sigma54_CBD"/>
    <property type="match status" value="1"/>
</dbReference>
<evidence type="ECO:0000313" key="14">
    <source>
        <dbReference type="EMBL" id="OUS41316.1"/>
    </source>
</evidence>
<feature type="compositionally biased region" description="Low complexity" evidence="11">
    <location>
        <begin position="128"/>
        <end position="137"/>
    </location>
</feature>
<dbReference type="PROSITE" id="PS00717">
    <property type="entry name" value="SIGMA54_1"/>
    <property type="match status" value="1"/>
</dbReference>
<feature type="domain" description="RNA polymerase sigma factor 54 DNA-binding" evidence="12">
    <location>
        <begin position="352"/>
        <end position="510"/>
    </location>
</feature>
<dbReference type="FunFam" id="1.10.10.60:FF:000045">
    <property type="entry name" value="RNA polymerase sigma-54 factor"/>
    <property type="match status" value="1"/>
</dbReference>
<dbReference type="NCBIfam" id="NF009118">
    <property type="entry name" value="PRK12469.1"/>
    <property type="match status" value="1"/>
</dbReference>
<keyword evidence="4 10" id="KW-0808">Transferase</keyword>
<keyword evidence="5 10" id="KW-0548">Nucleotidyltransferase</keyword>
<name>A0A1Y5HVH9_OLEAN</name>
<sequence>MKASLQLKIGQQLTMTPQLQQAIRLLQLSTLDLQAEIQEALESNPMLEVEEADHQSTESPSEHTDQHDSIASADLGGNPSSDSSPESSNQDNSAETSLEEHLNSDTIPDTVADELPVDSPWEESYQTSAGVSSSAGSGDDDFDHDGRNSTSDNLQDHILWQLNLTPMSPTDTEIAMALIDGLSDDGYLSIPLEDVLESLDESLEVEEDEVLAVLHRLQQFEPTGVFAQNLQDCLLLQLKQLPPTTPWLEEAKTVIEHHIALLGSKDYAQVMRKTKLSEENLKDVLRLIQELTPRPGELIISEQSEYVIPDVIVRKVKDEWRVELNPEIAPKLRVNSDYASLVKRADNSPDNSYLKDNLQEARWFIKSLLSRNDTLLKVSNKIVEYQEDFFEIGDEGMKPLVLHDIAEAVDMHESTISRVTTQKFMHTPRGIFELKYFFSSHVSTDSGGECSSTAIRAMIKKLIAEESLKKPLSDNKIATLLGDKGIQVARRTVAKYREAMMIPPSNERKRLL</sequence>